<dbReference type="AlphaFoldDB" id="A0A1Z4GDF6"/>
<evidence type="ECO:0000313" key="1">
    <source>
        <dbReference type="EMBL" id="BAY15540.1"/>
    </source>
</evidence>
<dbReference type="OrthoDB" id="510779at2"/>
<keyword evidence="2" id="KW-1185">Reference proteome</keyword>
<sequence length="225" mass="25830">MAWLYGSDAVQQLSENVVLYDLAQMRGNSAVLSRIPDNIGGVYAWYRRFEIDANAINDPQVFANYILEELCKEHSAPRETKLPPAHKIKLEPETSFSKELLLKELAADSSFRQLLFMLLNNSLIFQQPLYIGKATNLYSRIRSHIREGSILRDRLADAGHKINRCRLLIIHTSYNTNTVPDSLDEDDELDNQSEEDYEFSKLASDKLVEDILSRLFLPSFTLRYG</sequence>
<organism evidence="1 2">
    <name type="scientific">Anabaenopsis circularis NIES-21</name>
    <dbReference type="NCBI Taxonomy" id="1085406"/>
    <lineage>
        <taxon>Bacteria</taxon>
        <taxon>Bacillati</taxon>
        <taxon>Cyanobacteriota</taxon>
        <taxon>Cyanophyceae</taxon>
        <taxon>Nostocales</taxon>
        <taxon>Nodulariaceae</taxon>
        <taxon>Anabaenopsis</taxon>
    </lineage>
</organism>
<dbReference type="Proteomes" id="UP000218287">
    <property type="component" value="Chromosome"/>
</dbReference>
<gene>
    <name evidence="1" type="ORF">NIES21_13570</name>
</gene>
<protein>
    <submittedName>
        <fullName evidence="1">Uncharacterized protein</fullName>
    </submittedName>
</protein>
<dbReference type="EMBL" id="AP018174">
    <property type="protein sequence ID" value="BAY15540.1"/>
    <property type="molecule type" value="Genomic_DNA"/>
</dbReference>
<accession>A0A1Z4GDF6</accession>
<proteinExistence type="predicted"/>
<evidence type="ECO:0000313" key="2">
    <source>
        <dbReference type="Proteomes" id="UP000218287"/>
    </source>
</evidence>
<name>A0A1Z4GDF6_9CYAN</name>
<reference evidence="1 2" key="1">
    <citation type="submission" date="2017-06" db="EMBL/GenBank/DDBJ databases">
        <title>Genome sequencing of cyanobaciteial culture collection at National Institute for Environmental Studies (NIES).</title>
        <authorList>
            <person name="Hirose Y."/>
            <person name="Shimura Y."/>
            <person name="Fujisawa T."/>
            <person name="Nakamura Y."/>
            <person name="Kawachi M."/>
        </authorList>
    </citation>
    <scope>NUCLEOTIDE SEQUENCE [LARGE SCALE GENOMIC DNA]</scope>
    <source>
        <strain evidence="1 2">NIES-21</strain>
    </source>
</reference>